<dbReference type="RefSeq" id="WP_092272614.1">
    <property type="nucleotide sequence ID" value="NZ_LT629762.1"/>
</dbReference>
<gene>
    <name evidence="1" type="ORF">SAMN05216222_1455</name>
</gene>
<proteinExistence type="predicted"/>
<organism evidence="1 2">
    <name type="scientific">Pseudomonas prosekii</name>
    <dbReference type="NCBI Taxonomy" id="1148509"/>
    <lineage>
        <taxon>Bacteria</taxon>
        <taxon>Pseudomonadati</taxon>
        <taxon>Pseudomonadota</taxon>
        <taxon>Gammaproteobacteria</taxon>
        <taxon>Pseudomonadales</taxon>
        <taxon>Pseudomonadaceae</taxon>
        <taxon>Pseudomonas</taxon>
    </lineage>
</organism>
<dbReference type="Proteomes" id="UP000198481">
    <property type="component" value="Chromosome I"/>
</dbReference>
<dbReference type="STRING" id="1148509.SAMN05216222_1455"/>
<accession>A0A1H1S725</accession>
<dbReference type="AlphaFoldDB" id="A0A1H1S725"/>
<evidence type="ECO:0000313" key="2">
    <source>
        <dbReference type="Proteomes" id="UP000198481"/>
    </source>
</evidence>
<dbReference type="EMBL" id="LT629762">
    <property type="protein sequence ID" value="SDS43910.1"/>
    <property type="molecule type" value="Genomic_DNA"/>
</dbReference>
<protein>
    <submittedName>
        <fullName evidence="1">Uncharacterized protein</fullName>
    </submittedName>
</protein>
<name>A0A1H1S725_9PSED</name>
<evidence type="ECO:0000313" key="1">
    <source>
        <dbReference type="EMBL" id="SDS43910.1"/>
    </source>
</evidence>
<reference evidence="1 2" key="1">
    <citation type="submission" date="2016-10" db="EMBL/GenBank/DDBJ databases">
        <authorList>
            <person name="de Groot N.N."/>
        </authorList>
    </citation>
    <scope>NUCLEOTIDE SEQUENCE [LARGE SCALE GENOMIC DNA]</scope>
    <source>
        <strain evidence="1 2">LMG 26867</strain>
    </source>
</reference>
<sequence length="75" mass="8192">MPLIMITSAITTVFEVPEGVDIFRVRQLALSELGDDERATDDVSAQHDNVMSGIYLGSAERRTVSISHCIADPTE</sequence>